<organism evidence="8 9">
    <name type="scientific">Thiosulfativibrio zosterae</name>
    <dbReference type="NCBI Taxonomy" id="2675053"/>
    <lineage>
        <taxon>Bacteria</taxon>
        <taxon>Pseudomonadati</taxon>
        <taxon>Pseudomonadota</taxon>
        <taxon>Gammaproteobacteria</taxon>
        <taxon>Thiotrichales</taxon>
        <taxon>Piscirickettsiaceae</taxon>
        <taxon>Thiosulfativibrio</taxon>
    </lineage>
</organism>
<keyword evidence="4" id="KW-0067">ATP-binding</keyword>
<evidence type="ECO:0000256" key="3">
    <source>
        <dbReference type="ARBA" id="ARBA00022806"/>
    </source>
</evidence>
<dbReference type="GO" id="GO:0005524">
    <property type="term" value="F:ATP binding"/>
    <property type="evidence" value="ECO:0007669"/>
    <property type="project" value="UniProtKB-KW"/>
</dbReference>
<feature type="compositionally biased region" description="Basic residues" evidence="5">
    <location>
        <begin position="850"/>
        <end position="859"/>
    </location>
</feature>
<name>A0A6F8PN84_9GAMM</name>
<dbReference type="CDD" id="cd17990">
    <property type="entry name" value="DEXHc_HrpB"/>
    <property type="match status" value="1"/>
</dbReference>
<dbReference type="GO" id="GO:0003676">
    <property type="term" value="F:nucleic acid binding"/>
    <property type="evidence" value="ECO:0007669"/>
    <property type="project" value="InterPro"/>
</dbReference>
<dbReference type="SMART" id="SM00490">
    <property type="entry name" value="HELICc"/>
    <property type="match status" value="1"/>
</dbReference>
<dbReference type="Proteomes" id="UP000501466">
    <property type="component" value="Chromosome"/>
</dbReference>
<sequence length="859" mass="96770">MHIIDSNLPIVAKLPDILKALQLSQQVVLQAEPGAGKSTQVPLSLLKADWLGQQKIIMLEPRRLSAQSIARYLAKLLNEPIGQTIGYHIRNDKKSSAQTKLEIVTEGILTRRIQSDPELKDVALIIFDEFHERSLQADLSLALSLEIQAALREDLKLLIMSATLDAQQIQTFLPQAHSVFCEGRQYPVDIEYLQSYANPHQNFSHKALNALMPTLSKAFHQTQQDILVFLPGQREILNAIAQAKELSLTPQPLLLPLYAGLSAQDQDLATRPGQNSQRKIIFATNIAETSLTLPNIGCVIDSGLARQQTYDPSSGMSRLQTQTISQAASQQRCGRAGRLGPGKCYRLWTQAENNQRAPHETVEILRADLSQLCLEVALWGETDIYQLNWLTPPPNSHVAKAKALLIELGLMTPQGTLPAIGQQTLQMGFEPRVAKMMSFAQQSNIEEWVVLACDLAAILSEQDFLKNLSERPSVDVLERLSLLHDYVHARQHHQPFSATQVHLNRLKQVEQLGQQWQKRLGVKRANTFNTAELAEWTAALLAIAYPDRIAKRRPGLEGNYLLSNGKAASISNEDRLGQAAWLIAAEIDGQRQGGRIFLACEISPSHLESLYQSQITRSTRYEYDAQKNTLLGITRQQFKGLVLAEQPSQEFDASAFLMCLKQALRQTQLSLLNWTPASEHWLKRAQWLHSVQETFPDFSMAALLESMDDWLMPYCTNFKSLNDLKKLNLLALLQNRLDYSQQQTLDKDAPAHYQTPSGQTVAIHYELHRSPFVSVKLQELFGQVHSPILGGCQGQALTFELLSPAMRPLQVTADLHHFWQNSYIEIAKEMRGRYPKHRWPEQPLLEKPGHSHKKRFLNT</sequence>
<evidence type="ECO:0000259" key="6">
    <source>
        <dbReference type="PROSITE" id="PS51192"/>
    </source>
</evidence>
<dbReference type="InterPro" id="IPR013689">
    <property type="entry name" value="RNA_helicase_ATP-dep_HrpB_C"/>
</dbReference>
<dbReference type="InterPro" id="IPR001650">
    <property type="entry name" value="Helicase_C-like"/>
</dbReference>
<evidence type="ECO:0000313" key="9">
    <source>
        <dbReference type="Proteomes" id="UP000501466"/>
    </source>
</evidence>
<dbReference type="AlphaFoldDB" id="A0A6F8PN84"/>
<dbReference type="Pfam" id="PF08482">
    <property type="entry name" value="HrpB_C"/>
    <property type="match status" value="1"/>
</dbReference>
<reference evidence="9" key="1">
    <citation type="submission" date="2019-11" db="EMBL/GenBank/DDBJ databases">
        <title>Isolation and characterization of two novel species in the genus Thiomicrorhabdus.</title>
        <authorList>
            <person name="Mochizuki J."/>
            <person name="Kojima H."/>
            <person name="Fukui M."/>
        </authorList>
    </citation>
    <scope>NUCLEOTIDE SEQUENCE [LARGE SCALE GENOMIC DNA]</scope>
    <source>
        <strain evidence="9">AkT22</strain>
    </source>
</reference>
<evidence type="ECO:0000256" key="5">
    <source>
        <dbReference type="SAM" id="MobiDB-lite"/>
    </source>
</evidence>
<dbReference type="PANTHER" id="PTHR43519:SF1">
    <property type="entry name" value="ATP-DEPENDENT RNA HELICASE HRPB"/>
    <property type="match status" value="1"/>
</dbReference>
<dbReference type="PIRSF" id="PIRSF005496">
    <property type="entry name" value="ATP_hel_hrpB"/>
    <property type="match status" value="1"/>
</dbReference>
<dbReference type="InterPro" id="IPR014001">
    <property type="entry name" value="Helicase_ATP-bd"/>
</dbReference>
<gene>
    <name evidence="8" type="primary">hrpB</name>
    <name evidence="8" type="ORF">THMIRHAT_12430</name>
</gene>
<dbReference type="NCBIfam" id="TIGR01970">
    <property type="entry name" value="DEAH_box_HrpB"/>
    <property type="match status" value="1"/>
</dbReference>
<keyword evidence="9" id="KW-1185">Reference proteome</keyword>
<keyword evidence="3 8" id="KW-0347">Helicase</keyword>
<evidence type="ECO:0000313" key="8">
    <source>
        <dbReference type="EMBL" id="BBP43497.1"/>
    </source>
</evidence>
<dbReference type="Gene3D" id="1.20.120.1080">
    <property type="match status" value="1"/>
</dbReference>
<evidence type="ECO:0000256" key="1">
    <source>
        <dbReference type="ARBA" id="ARBA00022741"/>
    </source>
</evidence>
<dbReference type="PROSITE" id="PS51194">
    <property type="entry name" value="HELICASE_CTER"/>
    <property type="match status" value="1"/>
</dbReference>
<dbReference type="InterPro" id="IPR007502">
    <property type="entry name" value="Helicase-assoc_dom"/>
</dbReference>
<feature type="domain" description="Helicase C-terminal" evidence="7">
    <location>
        <begin position="214"/>
        <end position="380"/>
    </location>
</feature>
<protein>
    <submittedName>
        <fullName evidence="8">ATP-dependent helicase HrpB</fullName>
    </submittedName>
</protein>
<dbReference type="PANTHER" id="PTHR43519">
    <property type="entry name" value="ATP-DEPENDENT RNA HELICASE HRPB"/>
    <property type="match status" value="1"/>
</dbReference>
<dbReference type="InterPro" id="IPR011545">
    <property type="entry name" value="DEAD/DEAH_box_helicase_dom"/>
</dbReference>
<dbReference type="InterPro" id="IPR049614">
    <property type="entry name" value="HrpB_DEXH"/>
</dbReference>
<evidence type="ECO:0000256" key="2">
    <source>
        <dbReference type="ARBA" id="ARBA00022801"/>
    </source>
</evidence>
<dbReference type="RefSeq" id="WP_173291290.1">
    <property type="nucleotide sequence ID" value="NZ_AP021888.1"/>
</dbReference>
<dbReference type="EMBL" id="AP021888">
    <property type="protein sequence ID" value="BBP43497.1"/>
    <property type="molecule type" value="Genomic_DNA"/>
</dbReference>
<dbReference type="Pfam" id="PF00270">
    <property type="entry name" value="DEAD"/>
    <property type="match status" value="1"/>
</dbReference>
<keyword evidence="2" id="KW-0378">Hydrolase</keyword>
<evidence type="ECO:0000256" key="4">
    <source>
        <dbReference type="ARBA" id="ARBA00022840"/>
    </source>
</evidence>
<dbReference type="GO" id="GO:0004386">
    <property type="term" value="F:helicase activity"/>
    <property type="evidence" value="ECO:0007669"/>
    <property type="project" value="UniProtKB-KW"/>
</dbReference>
<feature type="region of interest" description="Disordered" evidence="5">
    <location>
        <begin position="840"/>
        <end position="859"/>
    </location>
</feature>
<dbReference type="GO" id="GO:0016787">
    <property type="term" value="F:hydrolase activity"/>
    <property type="evidence" value="ECO:0007669"/>
    <property type="project" value="UniProtKB-KW"/>
</dbReference>
<evidence type="ECO:0000259" key="7">
    <source>
        <dbReference type="PROSITE" id="PS51194"/>
    </source>
</evidence>
<dbReference type="InterPro" id="IPR027417">
    <property type="entry name" value="P-loop_NTPase"/>
</dbReference>
<accession>A0A6F8PN84</accession>
<dbReference type="Pfam" id="PF00271">
    <property type="entry name" value="Helicase_C"/>
    <property type="match status" value="1"/>
</dbReference>
<keyword evidence="1" id="KW-0547">Nucleotide-binding</keyword>
<feature type="domain" description="Helicase ATP-binding" evidence="6">
    <location>
        <begin position="18"/>
        <end position="182"/>
    </location>
</feature>
<dbReference type="Gene3D" id="3.40.50.300">
    <property type="entry name" value="P-loop containing nucleotide triphosphate hydrolases"/>
    <property type="match status" value="2"/>
</dbReference>
<dbReference type="FunFam" id="3.40.50.300:FF:002125">
    <property type="entry name" value="ATP-dependent helicase HrpB"/>
    <property type="match status" value="1"/>
</dbReference>
<dbReference type="PROSITE" id="PS51192">
    <property type="entry name" value="HELICASE_ATP_BIND_1"/>
    <property type="match status" value="1"/>
</dbReference>
<proteinExistence type="predicted"/>
<dbReference type="SMART" id="SM00487">
    <property type="entry name" value="DEXDc"/>
    <property type="match status" value="1"/>
</dbReference>
<dbReference type="KEGG" id="tzo:THMIRHAT_12430"/>
<dbReference type="SUPFAM" id="SSF52540">
    <property type="entry name" value="P-loop containing nucleoside triphosphate hydrolases"/>
    <property type="match status" value="1"/>
</dbReference>
<dbReference type="InterPro" id="IPR010225">
    <property type="entry name" value="HrpB"/>
</dbReference>
<dbReference type="CDD" id="cd18791">
    <property type="entry name" value="SF2_C_RHA"/>
    <property type="match status" value="1"/>
</dbReference>
<dbReference type="SMART" id="SM00847">
    <property type="entry name" value="HA2"/>
    <property type="match status" value="1"/>
</dbReference>